<dbReference type="Pfam" id="PF08904">
    <property type="entry name" value="EipB_like"/>
    <property type="match status" value="1"/>
</dbReference>
<keyword evidence="2" id="KW-0547">Nucleotide-binding</keyword>
<gene>
    <name evidence="2" type="ORF">GCM10011316_33470</name>
</gene>
<name>A0A916TLY9_9HYPH</name>
<dbReference type="EMBL" id="BMFA01000011">
    <property type="protein sequence ID" value="GGB58702.1"/>
    <property type="molecule type" value="Genomic_DNA"/>
</dbReference>
<dbReference type="RefSeq" id="WP_150496778.1">
    <property type="nucleotide sequence ID" value="NZ_BMFA01000011.1"/>
</dbReference>
<feature type="signal peptide" evidence="1">
    <location>
        <begin position="1"/>
        <end position="23"/>
    </location>
</feature>
<evidence type="ECO:0000256" key="1">
    <source>
        <dbReference type="SAM" id="SignalP"/>
    </source>
</evidence>
<reference evidence="2" key="2">
    <citation type="submission" date="2020-09" db="EMBL/GenBank/DDBJ databases">
        <authorList>
            <person name="Sun Q."/>
            <person name="Zhou Y."/>
        </authorList>
    </citation>
    <scope>NUCLEOTIDE SEQUENCE</scope>
    <source>
        <strain evidence="2">CGMCC 1.12426</strain>
    </source>
</reference>
<accession>A0A916TLY9</accession>
<comment type="caution">
    <text evidence="2">The sequence shown here is derived from an EMBL/GenBank/DDBJ whole genome shotgun (WGS) entry which is preliminary data.</text>
</comment>
<keyword evidence="2" id="KW-0067">ATP-binding</keyword>
<sequence length="277" mass="29712">MKHFAAVLPLIGMCAFAPVLASAAPASLAPHRAVYDMKLEAASAQAGVTGVVGRMVYDFSGNACDGYSVKFRFVTQFQDPSGASQVTDLRTTSYEDGKARSFEFLSETYVNNKLIEETRGAARQAAQTKTVELAKPESRALEISGNALFPTEHLRFIISAALKGERFVAADVFDGSETGDKVYPTTAFIGAPRSGVVAEGERMALAALAGADYWPVTIAYFEPADGTSGEQTPAYQLSFLLHENGVSHDLTLDYGDFKLSGELQELEFYDVGGCGEK</sequence>
<dbReference type="AlphaFoldDB" id="A0A916TLY9"/>
<dbReference type="OrthoDB" id="9815514at2"/>
<proteinExistence type="predicted"/>
<keyword evidence="1" id="KW-0732">Signal</keyword>
<organism evidence="2 3">
    <name type="scientific">Roseibium aquae</name>
    <dbReference type="NCBI Taxonomy" id="1323746"/>
    <lineage>
        <taxon>Bacteria</taxon>
        <taxon>Pseudomonadati</taxon>
        <taxon>Pseudomonadota</taxon>
        <taxon>Alphaproteobacteria</taxon>
        <taxon>Hyphomicrobiales</taxon>
        <taxon>Stappiaceae</taxon>
        <taxon>Roseibium</taxon>
    </lineage>
</organism>
<feature type="chain" id="PRO_5037218533" evidence="1">
    <location>
        <begin position="24"/>
        <end position="277"/>
    </location>
</feature>
<dbReference type="InterPro" id="IPR015000">
    <property type="entry name" value="EipB-like"/>
</dbReference>
<protein>
    <submittedName>
        <fullName evidence="2">ATP-binding protein</fullName>
    </submittedName>
</protein>
<dbReference type="Proteomes" id="UP000605148">
    <property type="component" value="Unassembled WGS sequence"/>
</dbReference>
<dbReference type="GO" id="GO:0005524">
    <property type="term" value="F:ATP binding"/>
    <property type="evidence" value="ECO:0007669"/>
    <property type="project" value="UniProtKB-KW"/>
</dbReference>
<evidence type="ECO:0000313" key="2">
    <source>
        <dbReference type="EMBL" id="GGB58702.1"/>
    </source>
</evidence>
<reference evidence="2" key="1">
    <citation type="journal article" date="2014" name="Int. J. Syst. Evol. Microbiol.">
        <title>Complete genome sequence of Corynebacterium casei LMG S-19264T (=DSM 44701T), isolated from a smear-ripened cheese.</title>
        <authorList>
            <consortium name="US DOE Joint Genome Institute (JGI-PGF)"/>
            <person name="Walter F."/>
            <person name="Albersmeier A."/>
            <person name="Kalinowski J."/>
            <person name="Ruckert C."/>
        </authorList>
    </citation>
    <scope>NUCLEOTIDE SEQUENCE</scope>
    <source>
        <strain evidence="2">CGMCC 1.12426</strain>
    </source>
</reference>
<keyword evidence="3" id="KW-1185">Reference proteome</keyword>
<evidence type="ECO:0000313" key="3">
    <source>
        <dbReference type="Proteomes" id="UP000605148"/>
    </source>
</evidence>